<dbReference type="EMBL" id="MU393611">
    <property type="protein sequence ID" value="KAI4859829.1"/>
    <property type="molecule type" value="Genomic_DNA"/>
</dbReference>
<proteinExistence type="predicted"/>
<evidence type="ECO:0000313" key="2">
    <source>
        <dbReference type="Proteomes" id="UP001497700"/>
    </source>
</evidence>
<protein>
    <submittedName>
        <fullName evidence="1">Uncharacterized protein</fullName>
    </submittedName>
</protein>
<organism evidence="1 2">
    <name type="scientific">Hypoxylon rubiginosum</name>
    <dbReference type="NCBI Taxonomy" id="110542"/>
    <lineage>
        <taxon>Eukaryota</taxon>
        <taxon>Fungi</taxon>
        <taxon>Dikarya</taxon>
        <taxon>Ascomycota</taxon>
        <taxon>Pezizomycotina</taxon>
        <taxon>Sordariomycetes</taxon>
        <taxon>Xylariomycetidae</taxon>
        <taxon>Xylariales</taxon>
        <taxon>Hypoxylaceae</taxon>
        <taxon>Hypoxylon</taxon>
    </lineage>
</organism>
<gene>
    <name evidence="1" type="ORF">F4820DRAFT_139341</name>
</gene>
<reference evidence="1 2" key="1">
    <citation type="journal article" date="2022" name="New Phytol.">
        <title>Ecological generalism drives hyperdiversity of secondary metabolite gene clusters in xylarialean endophytes.</title>
        <authorList>
            <person name="Franco M.E.E."/>
            <person name="Wisecaver J.H."/>
            <person name="Arnold A.E."/>
            <person name="Ju Y.M."/>
            <person name="Slot J.C."/>
            <person name="Ahrendt S."/>
            <person name="Moore L.P."/>
            <person name="Eastman K.E."/>
            <person name="Scott K."/>
            <person name="Konkel Z."/>
            <person name="Mondo S.J."/>
            <person name="Kuo A."/>
            <person name="Hayes R.D."/>
            <person name="Haridas S."/>
            <person name="Andreopoulos B."/>
            <person name="Riley R."/>
            <person name="LaButti K."/>
            <person name="Pangilinan J."/>
            <person name="Lipzen A."/>
            <person name="Amirebrahimi M."/>
            <person name="Yan J."/>
            <person name="Adam C."/>
            <person name="Keymanesh K."/>
            <person name="Ng V."/>
            <person name="Louie K."/>
            <person name="Northen T."/>
            <person name="Drula E."/>
            <person name="Henrissat B."/>
            <person name="Hsieh H.M."/>
            <person name="Youens-Clark K."/>
            <person name="Lutzoni F."/>
            <person name="Miadlikowska J."/>
            <person name="Eastwood D.C."/>
            <person name="Hamelin R.C."/>
            <person name="Grigoriev I.V."/>
            <person name="U'Ren J.M."/>
        </authorList>
    </citation>
    <scope>NUCLEOTIDE SEQUENCE [LARGE SCALE GENOMIC DNA]</scope>
    <source>
        <strain evidence="1 2">CBS 119005</strain>
    </source>
</reference>
<accession>A0ACB9YLJ7</accession>
<dbReference type="Proteomes" id="UP001497700">
    <property type="component" value="Unassembled WGS sequence"/>
</dbReference>
<comment type="caution">
    <text evidence="1">The sequence shown here is derived from an EMBL/GenBank/DDBJ whole genome shotgun (WGS) entry which is preliminary data.</text>
</comment>
<keyword evidence="2" id="KW-1185">Reference proteome</keyword>
<name>A0ACB9YLJ7_9PEZI</name>
<sequence>MAGLGPLTTTFTPASGCNSVISGIVFTQTLDGGNTTTHKYHSLGLSATSECYPPGFEVNSNAYYSPGICPSGWQSACGRQEAIGGSITETRVTCCPTGYRCIDAPNPTETWSTLSCSSSAISAVSVTVPDESNQYYKVTVLNGPVIHAAAVEVRWQRSDFIAPSTQPPSSSSISSTSTTSSPPISSSSAIVTETTSNSSPESASPGNTSSENTSPENISLSTGAKVGIGVGAGCLVLTMLAIGLWWKRKRDRTKKASLNANDIGPQIVHQETPKTPAELWEQYQQELYTSSNVPEMVTESNRHEFTGESRPAELPVERWR</sequence>
<evidence type="ECO:0000313" key="1">
    <source>
        <dbReference type="EMBL" id="KAI4859829.1"/>
    </source>
</evidence>